<feature type="transmembrane region" description="Helical" evidence="8">
    <location>
        <begin position="142"/>
        <end position="160"/>
    </location>
</feature>
<evidence type="ECO:0000256" key="7">
    <source>
        <dbReference type="SAM" id="MobiDB-lite"/>
    </source>
</evidence>
<comment type="subcellular location">
    <subcellularLocation>
        <location evidence="1">Membrane</location>
        <topology evidence="1">Multi-pass membrane protein</topology>
    </subcellularLocation>
</comment>
<dbReference type="Pfam" id="PF02535">
    <property type="entry name" value="Zip"/>
    <property type="match status" value="1"/>
</dbReference>
<evidence type="ECO:0000313" key="9">
    <source>
        <dbReference type="EMBL" id="KAL2735103.1"/>
    </source>
</evidence>
<dbReference type="AlphaFoldDB" id="A0ABD2BQP6"/>
<feature type="region of interest" description="Disordered" evidence="7">
    <location>
        <begin position="167"/>
        <end position="189"/>
    </location>
</feature>
<proteinExistence type="inferred from homology"/>
<dbReference type="GO" id="GO:0016020">
    <property type="term" value="C:membrane"/>
    <property type="evidence" value="ECO:0007669"/>
    <property type="project" value="UniProtKB-SubCell"/>
</dbReference>
<accession>A0ABD2BQP6</accession>
<comment type="caution">
    <text evidence="9">The sequence shown here is derived from an EMBL/GenBank/DDBJ whole genome shotgun (WGS) entry which is preliminary data.</text>
</comment>
<evidence type="ECO:0000256" key="1">
    <source>
        <dbReference type="ARBA" id="ARBA00004141"/>
    </source>
</evidence>
<dbReference type="Proteomes" id="UP001607303">
    <property type="component" value="Unassembled WGS sequence"/>
</dbReference>
<evidence type="ECO:0000256" key="2">
    <source>
        <dbReference type="ARBA" id="ARBA00022448"/>
    </source>
</evidence>
<dbReference type="InterPro" id="IPR003689">
    <property type="entry name" value="ZIP"/>
</dbReference>
<evidence type="ECO:0000256" key="5">
    <source>
        <dbReference type="ARBA" id="ARBA00023136"/>
    </source>
</evidence>
<evidence type="ECO:0000256" key="3">
    <source>
        <dbReference type="ARBA" id="ARBA00022692"/>
    </source>
</evidence>
<feature type="region of interest" description="Disordered" evidence="7">
    <location>
        <begin position="224"/>
        <end position="253"/>
    </location>
</feature>
<dbReference type="PANTHER" id="PTHR16950:SF25">
    <property type="entry name" value="ZINC TRANSPORTER SLC39A7"/>
    <property type="match status" value="1"/>
</dbReference>
<feature type="compositionally biased region" description="Basic residues" evidence="7">
    <location>
        <begin position="65"/>
        <end position="74"/>
    </location>
</feature>
<feature type="transmembrane region" description="Helical" evidence="8">
    <location>
        <begin position="365"/>
        <end position="387"/>
    </location>
</feature>
<evidence type="ECO:0000256" key="8">
    <source>
        <dbReference type="SAM" id="Phobius"/>
    </source>
</evidence>
<reference evidence="9 10" key="1">
    <citation type="journal article" date="2024" name="Ann. Entomol. Soc. Am.">
        <title>Genomic analyses of the southern and eastern yellowjacket wasps (Hymenoptera: Vespidae) reveal evolutionary signatures of social life.</title>
        <authorList>
            <person name="Catto M.A."/>
            <person name="Caine P.B."/>
            <person name="Orr S.E."/>
            <person name="Hunt B.G."/>
            <person name="Goodisman M.A.D."/>
        </authorList>
    </citation>
    <scope>NUCLEOTIDE SEQUENCE [LARGE SCALE GENOMIC DNA]</scope>
    <source>
        <strain evidence="9">232</strain>
        <tissue evidence="9">Head and thorax</tissue>
    </source>
</reference>
<evidence type="ECO:0000313" key="10">
    <source>
        <dbReference type="Proteomes" id="UP001607303"/>
    </source>
</evidence>
<dbReference type="EMBL" id="JAYRBN010000067">
    <property type="protein sequence ID" value="KAL2735103.1"/>
    <property type="molecule type" value="Genomic_DNA"/>
</dbReference>
<keyword evidence="10" id="KW-1185">Reference proteome</keyword>
<keyword evidence="4 8" id="KW-1133">Transmembrane helix</keyword>
<gene>
    <name evidence="9" type="ORF">V1477_013359</name>
</gene>
<keyword evidence="5 8" id="KW-0472">Membrane</keyword>
<keyword evidence="2" id="KW-0813">Transport</keyword>
<feature type="region of interest" description="Disordered" evidence="7">
    <location>
        <begin position="63"/>
        <end position="101"/>
    </location>
</feature>
<evidence type="ECO:0000256" key="6">
    <source>
        <dbReference type="ARBA" id="ARBA00038485"/>
    </source>
</evidence>
<dbReference type="PANTHER" id="PTHR16950">
    <property type="entry name" value="ZINC TRANSPORTER SLC39A7 HISTIDINE-RICH MEMBRANE PROTEIN KE4"/>
    <property type="match status" value="1"/>
</dbReference>
<protein>
    <submittedName>
        <fullName evidence="9">Protein catecholamines up</fullName>
    </submittedName>
</protein>
<comment type="similarity">
    <text evidence="6">Belongs to the ZIP transporter (TC 2.A.5) family. KE4/Catsup subfamily.</text>
</comment>
<organism evidence="9 10">
    <name type="scientific">Vespula maculifrons</name>
    <name type="common">Eastern yellow jacket</name>
    <name type="synonym">Wasp</name>
    <dbReference type="NCBI Taxonomy" id="7453"/>
    <lineage>
        <taxon>Eukaryota</taxon>
        <taxon>Metazoa</taxon>
        <taxon>Ecdysozoa</taxon>
        <taxon>Arthropoda</taxon>
        <taxon>Hexapoda</taxon>
        <taxon>Insecta</taxon>
        <taxon>Pterygota</taxon>
        <taxon>Neoptera</taxon>
        <taxon>Endopterygota</taxon>
        <taxon>Hymenoptera</taxon>
        <taxon>Apocrita</taxon>
        <taxon>Aculeata</taxon>
        <taxon>Vespoidea</taxon>
        <taxon>Vespidae</taxon>
        <taxon>Vespinae</taxon>
        <taxon>Vespula</taxon>
    </lineage>
</organism>
<name>A0ABD2BQP6_VESMC</name>
<feature type="transmembrane region" description="Helical" evidence="8">
    <location>
        <begin position="194"/>
        <end position="210"/>
    </location>
</feature>
<sequence length="416" mass="46656">MMATIDNRQQQSERRKWIYRILTAVFLLLVFLNLPAICQTRGKDESPSFIYSKEANEEYLQNQHSVKHDHHKHQSKQDHVHTHGQQQDDQYHHQKSSLPTDEHNNITLKAMGSTLLISIAPFFILLFVPLDNTKEREPLLKILLSFASGGLLGDAFLHLIPHALVPHSHESSHSHSHNHSHDHEHEESDHKHDMSVGLCVLLGIIVFLIVEKAVRMIKGDHGHSHTLNVTEKESDKKKAVSTTKKTKDKSLVNNKSTSVEKDLEPMNDIKIAGYLNLVADFLHNFTDGLAIGASYLAGNTIGYVTTFTILLHEVPHEIGDFAILVQSGCSKKKAMLLQLTTAVGALLGTYVSLLVEGMGDLATMWILPFTAGGFIYIATVSVIPELLIDTKFWQSVKEIIALLFGVYMMVLITEYE</sequence>
<evidence type="ECO:0000256" key="4">
    <source>
        <dbReference type="ARBA" id="ARBA00022989"/>
    </source>
</evidence>
<keyword evidence="3 8" id="KW-0812">Transmembrane</keyword>
<feature type="transmembrane region" description="Helical" evidence="8">
    <location>
        <begin position="334"/>
        <end position="353"/>
    </location>
</feature>
<feature type="transmembrane region" description="Helical" evidence="8">
    <location>
        <begin position="110"/>
        <end position="130"/>
    </location>
</feature>
<feature type="transmembrane region" description="Helical" evidence="8">
    <location>
        <begin position="399"/>
        <end position="415"/>
    </location>
</feature>